<feature type="region of interest" description="Disordered" evidence="1">
    <location>
        <begin position="278"/>
        <end position="299"/>
    </location>
</feature>
<dbReference type="AlphaFoldDB" id="A0A6J8ERI4"/>
<name>A0A6J8ERI4_MYTCO</name>
<sequence>MERRFEINNLPETQKRVAIYQKITRKYRGSTKSAPCEVSDSAKPSHEIGDNIIIDWEAAVPLLILWSLAKLKPRQLVTMELGSQWVKNCISETQYNASQCRTVIAAEGENGEGKSRYLAWSMKIREKSEYLSHWSKSSGIVQISNTVSDGIQTNKANIQMMPEILEDRQTEGLRKHKKKTRRGHKKNENHDGFEEKMKRPEKEYKEKGHHERLEEKEKHTFQCLRFGNFIERLEKRKTDLKEEARVRRRAILNTTSTISDGEKEKLFTVLANNDYMSSEESEEVSCSDSDDDSGKIQFV</sequence>
<proteinExistence type="predicted"/>
<feature type="compositionally biased region" description="Acidic residues" evidence="1">
    <location>
        <begin position="278"/>
        <end position="291"/>
    </location>
</feature>
<feature type="region of interest" description="Disordered" evidence="1">
    <location>
        <begin position="171"/>
        <end position="213"/>
    </location>
</feature>
<organism evidence="2 3">
    <name type="scientific">Mytilus coruscus</name>
    <name type="common">Sea mussel</name>
    <dbReference type="NCBI Taxonomy" id="42192"/>
    <lineage>
        <taxon>Eukaryota</taxon>
        <taxon>Metazoa</taxon>
        <taxon>Spiralia</taxon>
        <taxon>Lophotrochozoa</taxon>
        <taxon>Mollusca</taxon>
        <taxon>Bivalvia</taxon>
        <taxon>Autobranchia</taxon>
        <taxon>Pteriomorphia</taxon>
        <taxon>Mytilida</taxon>
        <taxon>Mytiloidea</taxon>
        <taxon>Mytilidae</taxon>
        <taxon>Mytilinae</taxon>
        <taxon>Mytilus</taxon>
    </lineage>
</organism>
<evidence type="ECO:0000313" key="2">
    <source>
        <dbReference type="EMBL" id="CAC5423128.1"/>
    </source>
</evidence>
<keyword evidence="3" id="KW-1185">Reference proteome</keyword>
<reference evidence="2 3" key="1">
    <citation type="submission" date="2020-06" db="EMBL/GenBank/DDBJ databases">
        <authorList>
            <person name="Li R."/>
            <person name="Bekaert M."/>
        </authorList>
    </citation>
    <scope>NUCLEOTIDE SEQUENCE [LARGE SCALE GENOMIC DNA]</scope>
    <source>
        <strain evidence="3">wild</strain>
    </source>
</reference>
<evidence type="ECO:0000256" key="1">
    <source>
        <dbReference type="SAM" id="MobiDB-lite"/>
    </source>
</evidence>
<accession>A0A6J8ERI4</accession>
<feature type="compositionally biased region" description="Basic residues" evidence="1">
    <location>
        <begin position="174"/>
        <end position="185"/>
    </location>
</feature>
<feature type="compositionally biased region" description="Basic and acidic residues" evidence="1">
    <location>
        <begin position="186"/>
        <end position="213"/>
    </location>
</feature>
<protein>
    <submittedName>
        <fullName evidence="2">Uncharacterized protein</fullName>
    </submittedName>
</protein>
<evidence type="ECO:0000313" key="3">
    <source>
        <dbReference type="Proteomes" id="UP000507470"/>
    </source>
</evidence>
<dbReference type="EMBL" id="CACVKT020009709">
    <property type="protein sequence ID" value="CAC5423128.1"/>
    <property type="molecule type" value="Genomic_DNA"/>
</dbReference>
<gene>
    <name evidence="2" type="ORF">MCOR_55128</name>
</gene>
<dbReference type="Proteomes" id="UP000507470">
    <property type="component" value="Unassembled WGS sequence"/>
</dbReference>